<comment type="function">
    <text evidence="11">Catalyzes the transfer of the gamma-phosphate of ATP to D-galactose to form alpha-D-galactose-1-phosphate (Gal-1-P).</text>
</comment>
<comment type="similarity">
    <text evidence="1 11">Belongs to the GHMP kinase family. GalK subfamily.</text>
</comment>
<keyword evidence="6 11" id="KW-0418">Kinase</keyword>
<feature type="domain" description="Galactokinase N-terminal" evidence="15">
    <location>
        <begin position="19"/>
        <end position="66"/>
    </location>
</feature>
<dbReference type="GO" id="GO:0006012">
    <property type="term" value="P:galactose metabolic process"/>
    <property type="evidence" value="ECO:0007669"/>
    <property type="project" value="UniProtKB-UniRule"/>
</dbReference>
<evidence type="ECO:0000256" key="5">
    <source>
        <dbReference type="ARBA" id="ARBA00022741"/>
    </source>
</evidence>
<dbReference type="GO" id="GO:0004335">
    <property type="term" value="F:galactokinase activity"/>
    <property type="evidence" value="ECO:0007669"/>
    <property type="project" value="UniProtKB-UniRule"/>
</dbReference>
<dbReference type="EMBL" id="CP000360">
    <property type="protein sequence ID" value="ABF40702.1"/>
    <property type="molecule type" value="Genomic_DNA"/>
</dbReference>
<keyword evidence="8 11" id="KW-0460">Magnesium</keyword>
<dbReference type="InterPro" id="IPR006204">
    <property type="entry name" value="GHMP_kinase_N_dom"/>
</dbReference>
<feature type="site" description="Transition state stabilizer" evidence="11">
    <location>
        <position position="36"/>
    </location>
</feature>
<dbReference type="NCBIfam" id="NF003705">
    <property type="entry name" value="PRK05322.1"/>
    <property type="match status" value="1"/>
</dbReference>
<dbReference type="InterPro" id="IPR022963">
    <property type="entry name" value="Galactokinase_bac"/>
</dbReference>
<dbReference type="PANTHER" id="PTHR10457">
    <property type="entry name" value="MEVALONATE KINASE/GALACTOKINASE"/>
    <property type="match status" value="1"/>
</dbReference>
<evidence type="ECO:0000259" key="13">
    <source>
        <dbReference type="Pfam" id="PF00288"/>
    </source>
</evidence>
<keyword evidence="5 11" id="KW-0547">Nucleotide-binding</keyword>
<dbReference type="InterPro" id="IPR000705">
    <property type="entry name" value="Galactokinase"/>
</dbReference>
<feature type="active site" description="Proton acceptor" evidence="11">
    <location>
        <position position="180"/>
    </location>
</feature>
<sequence>MTAPSNESTSEMVQSLIARFKEHYGETPRIFRAPGRVNLIGEHTDYNEGLVMPAAIDFYTWVAASPRNDRLLRVWSQQYNEQFEIYLDEVQGPPRKHWSDYVRGMAGVLESAGYTLNGANLLIDGHVPVGAGLSSSAALELSTGLALSGVSGIEIARLDLVMLSQKAENNYAGAMCGIMDQFIAGFGHAGNAILLDCRSLEYSLLPIASDVRLVICNSMVKHDLAAGEYNHRRAECAEAVKLLRRSYPQVTALRDVTTEMLESHRSDLSDLIYRRARHVVTENDRTANAAKALRSNHLDELGRLMFASHASLRDDYEVSCRELDLLVEFASKVEGLIGARMTGGGFGGCTINLVRADAVNAFRAEIIAKYKQATGRRADVFISSAAEGAQQVKVEAEQ</sequence>
<dbReference type="EC" id="2.7.1.6" evidence="11 12"/>
<dbReference type="Pfam" id="PF08544">
    <property type="entry name" value="GHMP_kinases_C"/>
    <property type="match status" value="1"/>
</dbReference>
<dbReference type="GO" id="GO:0005524">
    <property type="term" value="F:ATP binding"/>
    <property type="evidence" value="ECO:0007669"/>
    <property type="project" value="UniProtKB-UniRule"/>
</dbReference>
<dbReference type="InterPro" id="IPR036554">
    <property type="entry name" value="GHMP_kinase_C_sf"/>
</dbReference>
<dbReference type="GO" id="GO:0005829">
    <property type="term" value="C:cytosol"/>
    <property type="evidence" value="ECO:0007669"/>
    <property type="project" value="TreeGrafter"/>
</dbReference>
<evidence type="ECO:0000259" key="15">
    <source>
        <dbReference type="Pfam" id="PF10509"/>
    </source>
</evidence>
<protein>
    <recommendedName>
        <fullName evidence="11 12">Galactokinase</fullName>
        <ecNumber evidence="11 12">2.7.1.6</ecNumber>
    </recommendedName>
    <alternativeName>
        <fullName evidence="11">Galactose kinase</fullName>
    </alternativeName>
</protein>
<name>Q1IQZ8_KORVE</name>
<dbReference type="KEGG" id="aba:Acid345_1701"/>
<dbReference type="UniPathway" id="UPA00214"/>
<dbReference type="GO" id="GO:0000287">
    <property type="term" value="F:magnesium ion binding"/>
    <property type="evidence" value="ECO:0007669"/>
    <property type="project" value="UniProtKB-UniRule"/>
</dbReference>
<dbReference type="InterPro" id="IPR006206">
    <property type="entry name" value="Mevalonate/galactokinase"/>
</dbReference>
<dbReference type="InterPro" id="IPR020568">
    <property type="entry name" value="Ribosomal_Su5_D2-typ_SF"/>
</dbReference>
<feature type="domain" description="GHMP kinase C-terminal" evidence="14">
    <location>
        <begin position="289"/>
        <end position="371"/>
    </location>
</feature>
<dbReference type="Gene3D" id="3.30.230.10">
    <property type="match status" value="1"/>
</dbReference>
<keyword evidence="10 11" id="KW-0119">Carbohydrate metabolism</keyword>
<dbReference type="AlphaFoldDB" id="Q1IQZ8"/>
<feature type="binding site" evidence="11">
    <location>
        <begin position="130"/>
        <end position="136"/>
    </location>
    <ligand>
        <name>ATP</name>
        <dbReference type="ChEBI" id="CHEBI:30616"/>
    </ligand>
</feature>
<evidence type="ECO:0000313" key="16">
    <source>
        <dbReference type="EMBL" id="ABF40702.1"/>
    </source>
</evidence>
<keyword evidence="2 11" id="KW-0963">Cytoplasm</keyword>
<dbReference type="PRINTS" id="PR00959">
    <property type="entry name" value="MEVGALKINASE"/>
</dbReference>
<dbReference type="STRING" id="204669.Acid345_1701"/>
<keyword evidence="7 11" id="KW-0067">ATP-binding</keyword>
<feature type="binding site" evidence="11">
    <location>
        <begin position="42"/>
        <end position="45"/>
    </location>
    <ligand>
        <name>substrate</name>
    </ligand>
</feature>
<evidence type="ECO:0000256" key="12">
    <source>
        <dbReference type="NCBIfam" id="TIGR00131"/>
    </source>
</evidence>
<keyword evidence="4 11" id="KW-0479">Metal-binding</keyword>
<dbReference type="HAMAP" id="MF_00246">
    <property type="entry name" value="Galactokinase"/>
    <property type="match status" value="1"/>
</dbReference>
<dbReference type="eggNOG" id="COG0153">
    <property type="taxonomic scope" value="Bacteria"/>
</dbReference>
<comment type="pathway">
    <text evidence="11">Carbohydrate metabolism; galactose metabolism.</text>
</comment>
<feature type="binding site" evidence="11">
    <location>
        <position position="168"/>
    </location>
    <ligand>
        <name>Mg(2+)</name>
        <dbReference type="ChEBI" id="CHEBI:18420"/>
    </ligand>
</feature>
<dbReference type="PANTHER" id="PTHR10457:SF7">
    <property type="entry name" value="GALACTOKINASE-RELATED"/>
    <property type="match status" value="1"/>
</dbReference>
<feature type="binding site" evidence="11">
    <location>
        <position position="76"/>
    </location>
    <ligand>
        <name>ATP</name>
        <dbReference type="ChEBI" id="CHEBI:30616"/>
    </ligand>
</feature>
<comment type="catalytic activity">
    <reaction evidence="11">
        <text>alpha-D-galactose + ATP = alpha-D-galactose 1-phosphate + ADP + H(+)</text>
        <dbReference type="Rhea" id="RHEA:13553"/>
        <dbReference type="ChEBI" id="CHEBI:15378"/>
        <dbReference type="ChEBI" id="CHEBI:28061"/>
        <dbReference type="ChEBI" id="CHEBI:30616"/>
        <dbReference type="ChEBI" id="CHEBI:58336"/>
        <dbReference type="ChEBI" id="CHEBI:456216"/>
        <dbReference type="EC" id="2.7.1.6"/>
    </reaction>
</comment>
<dbReference type="InterPro" id="IPR019539">
    <property type="entry name" value="GalKase_N"/>
</dbReference>
<dbReference type="PROSITE" id="PS00627">
    <property type="entry name" value="GHMP_KINASES_ATP"/>
    <property type="match status" value="1"/>
</dbReference>
<keyword evidence="3 11" id="KW-0808">Transferase</keyword>
<evidence type="ECO:0000256" key="7">
    <source>
        <dbReference type="ARBA" id="ARBA00022840"/>
    </source>
</evidence>
<evidence type="ECO:0000256" key="4">
    <source>
        <dbReference type="ARBA" id="ARBA00022723"/>
    </source>
</evidence>
<reference evidence="16 17" key="1">
    <citation type="journal article" date="2009" name="Appl. Environ. Microbiol.">
        <title>Three genomes from the phylum Acidobacteria provide insight into the lifestyles of these microorganisms in soils.</title>
        <authorList>
            <person name="Ward N.L."/>
            <person name="Challacombe J.F."/>
            <person name="Janssen P.H."/>
            <person name="Henrissat B."/>
            <person name="Coutinho P.M."/>
            <person name="Wu M."/>
            <person name="Xie G."/>
            <person name="Haft D.H."/>
            <person name="Sait M."/>
            <person name="Badger J."/>
            <person name="Barabote R.D."/>
            <person name="Bradley B."/>
            <person name="Brettin T.S."/>
            <person name="Brinkac L.M."/>
            <person name="Bruce D."/>
            <person name="Creasy T."/>
            <person name="Daugherty S.C."/>
            <person name="Davidsen T.M."/>
            <person name="DeBoy R.T."/>
            <person name="Detter J.C."/>
            <person name="Dodson R.J."/>
            <person name="Durkin A.S."/>
            <person name="Ganapathy A."/>
            <person name="Gwinn-Giglio M."/>
            <person name="Han C.S."/>
            <person name="Khouri H."/>
            <person name="Kiss H."/>
            <person name="Kothari S.P."/>
            <person name="Madupu R."/>
            <person name="Nelson K.E."/>
            <person name="Nelson W.C."/>
            <person name="Paulsen I."/>
            <person name="Penn K."/>
            <person name="Ren Q."/>
            <person name="Rosovitz M.J."/>
            <person name="Selengut J.D."/>
            <person name="Shrivastava S."/>
            <person name="Sullivan S.A."/>
            <person name="Tapia R."/>
            <person name="Thompson L.S."/>
            <person name="Watkins K.L."/>
            <person name="Yang Q."/>
            <person name="Yu C."/>
            <person name="Zafar N."/>
            <person name="Zhou L."/>
            <person name="Kuske C.R."/>
        </authorList>
    </citation>
    <scope>NUCLEOTIDE SEQUENCE [LARGE SCALE GENOMIC DNA]</scope>
    <source>
        <strain evidence="16 17">Ellin345</strain>
    </source>
</reference>
<dbReference type="InterPro" id="IPR006203">
    <property type="entry name" value="GHMP_knse_ATP-bd_CS"/>
</dbReference>
<dbReference type="EnsemblBacteria" id="ABF40702">
    <property type="protein sequence ID" value="ABF40702"/>
    <property type="gene ID" value="Acid345_1701"/>
</dbReference>
<evidence type="ECO:0000256" key="11">
    <source>
        <dbReference type="HAMAP-Rule" id="MF_00246"/>
    </source>
</evidence>
<keyword evidence="17" id="KW-1185">Reference proteome</keyword>
<dbReference type="PROSITE" id="PS00106">
    <property type="entry name" value="GALACTOKINASE"/>
    <property type="match status" value="1"/>
</dbReference>
<dbReference type="Proteomes" id="UP000002432">
    <property type="component" value="Chromosome"/>
</dbReference>
<evidence type="ECO:0000256" key="2">
    <source>
        <dbReference type="ARBA" id="ARBA00022490"/>
    </source>
</evidence>
<dbReference type="SUPFAM" id="SSF55060">
    <property type="entry name" value="GHMP Kinase, C-terminal domain"/>
    <property type="match status" value="1"/>
</dbReference>
<evidence type="ECO:0000256" key="6">
    <source>
        <dbReference type="ARBA" id="ARBA00022777"/>
    </source>
</evidence>
<dbReference type="InterPro" id="IPR019741">
    <property type="entry name" value="Galactokinase_CS"/>
</dbReference>
<dbReference type="InterPro" id="IPR013750">
    <property type="entry name" value="GHMP_kinase_C_dom"/>
</dbReference>
<feature type="binding site" evidence="11">
    <location>
        <position position="229"/>
    </location>
    <ligand>
        <name>substrate</name>
    </ligand>
</feature>
<dbReference type="Pfam" id="PF00288">
    <property type="entry name" value="GHMP_kinases_N"/>
    <property type="match status" value="1"/>
</dbReference>
<dbReference type="PIRSF" id="PIRSF000530">
    <property type="entry name" value="Galactokinase"/>
    <property type="match status" value="1"/>
</dbReference>
<feature type="domain" description="GHMP kinase N-terminal" evidence="13">
    <location>
        <begin position="101"/>
        <end position="187"/>
    </location>
</feature>
<dbReference type="InterPro" id="IPR014721">
    <property type="entry name" value="Ribsml_uS5_D2-typ_fold_subgr"/>
</dbReference>
<organism evidence="16 17">
    <name type="scientific">Koribacter versatilis (strain Ellin345)</name>
    <dbReference type="NCBI Taxonomy" id="204669"/>
    <lineage>
        <taxon>Bacteria</taxon>
        <taxon>Pseudomonadati</taxon>
        <taxon>Acidobacteriota</taxon>
        <taxon>Terriglobia</taxon>
        <taxon>Terriglobales</taxon>
        <taxon>Candidatus Korobacteraceae</taxon>
        <taxon>Candidatus Korobacter</taxon>
    </lineage>
</organism>
<evidence type="ECO:0000256" key="1">
    <source>
        <dbReference type="ARBA" id="ARBA00006566"/>
    </source>
</evidence>
<evidence type="ECO:0000256" key="10">
    <source>
        <dbReference type="ARBA" id="ARBA00023277"/>
    </source>
</evidence>
<evidence type="ECO:0000256" key="9">
    <source>
        <dbReference type="ARBA" id="ARBA00023144"/>
    </source>
</evidence>
<dbReference type="HOGENOM" id="CLU_017814_2_1_0"/>
<dbReference type="FunFam" id="3.30.230.10:FF:000017">
    <property type="entry name" value="Galactokinase"/>
    <property type="match status" value="1"/>
</dbReference>
<feature type="binding site" evidence="11">
    <location>
        <position position="136"/>
    </location>
    <ligand>
        <name>Mg(2+)</name>
        <dbReference type="ChEBI" id="CHEBI:18420"/>
    </ligand>
</feature>
<evidence type="ECO:0000259" key="14">
    <source>
        <dbReference type="Pfam" id="PF08544"/>
    </source>
</evidence>
<dbReference type="SUPFAM" id="SSF54211">
    <property type="entry name" value="Ribosomal protein S5 domain 2-like"/>
    <property type="match status" value="1"/>
</dbReference>
<accession>Q1IQZ8</accession>
<evidence type="ECO:0000256" key="8">
    <source>
        <dbReference type="ARBA" id="ARBA00022842"/>
    </source>
</evidence>
<gene>
    <name evidence="11" type="primary">galK</name>
    <name evidence="16" type="ordered locus">Acid345_1701</name>
</gene>
<dbReference type="Pfam" id="PF10509">
    <property type="entry name" value="GalKase_gal_bdg"/>
    <property type="match status" value="1"/>
</dbReference>
<dbReference type="PRINTS" id="PR00473">
    <property type="entry name" value="GALCTOKINASE"/>
</dbReference>
<dbReference type="FunFam" id="3.30.70.890:FF:000001">
    <property type="entry name" value="Galactokinase"/>
    <property type="match status" value="1"/>
</dbReference>
<dbReference type="NCBIfam" id="TIGR00131">
    <property type="entry name" value="gal_kin"/>
    <property type="match status" value="1"/>
</dbReference>
<keyword evidence="9 11" id="KW-0299">Galactose metabolism</keyword>
<evidence type="ECO:0000313" key="17">
    <source>
        <dbReference type="Proteomes" id="UP000002432"/>
    </source>
</evidence>
<evidence type="ECO:0000256" key="3">
    <source>
        <dbReference type="ARBA" id="ARBA00022679"/>
    </source>
</evidence>
<dbReference type="RefSeq" id="WP_011522504.1">
    <property type="nucleotide sequence ID" value="NC_008009.1"/>
</dbReference>
<dbReference type="Gene3D" id="3.30.70.890">
    <property type="entry name" value="GHMP kinase, C-terminal domain"/>
    <property type="match status" value="1"/>
</dbReference>
<comment type="subcellular location">
    <subcellularLocation>
        <location evidence="11">Cytoplasm</location>
    </subcellularLocation>
</comment>
<proteinExistence type="inferred from homology"/>